<reference evidence="3" key="1">
    <citation type="submission" date="2022-01" db="EMBL/GenBank/DDBJ databases">
        <authorList>
            <person name="King R."/>
        </authorList>
    </citation>
    <scope>NUCLEOTIDE SEQUENCE</scope>
</reference>
<accession>A0A9N9MUB3</accession>
<keyword evidence="1" id="KW-0175">Coiled coil</keyword>
<evidence type="ECO:0000256" key="1">
    <source>
        <dbReference type="SAM" id="Coils"/>
    </source>
</evidence>
<sequence>MHYTSIADLNLTITQMTTTVSALSVECEQYAAENKELKHEIYNLKNASHHSSIQDLHHSESAVFKDLHKKILDTFEDRFFSLEKQIRSLTTNVTNPNSTSHNQEQSPSTSNPFHKQANCMGRPEETVARQHQRKQGRSAITGTRTP</sequence>
<gene>
    <name evidence="3" type="ORF">CEUTPL_LOCUS11080</name>
</gene>
<dbReference type="Proteomes" id="UP001152799">
    <property type="component" value="Chromosome 6"/>
</dbReference>
<feature type="region of interest" description="Disordered" evidence="2">
    <location>
        <begin position="90"/>
        <end position="146"/>
    </location>
</feature>
<keyword evidence="4" id="KW-1185">Reference proteome</keyword>
<evidence type="ECO:0000313" key="3">
    <source>
        <dbReference type="EMBL" id="CAG9770631.1"/>
    </source>
</evidence>
<organism evidence="3 4">
    <name type="scientific">Ceutorhynchus assimilis</name>
    <name type="common">cabbage seed weevil</name>
    <dbReference type="NCBI Taxonomy" id="467358"/>
    <lineage>
        <taxon>Eukaryota</taxon>
        <taxon>Metazoa</taxon>
        <taxon>Ecdysozoa</taxon>
        <taxon>Arthropoda</taxon>
        <taxon>Hexapoda</taxon>
        <taxon>Insecta</taxon>
        <taxon>Pterygota</taxon>
        <taxon>Neoptera</taxon>
        <taxon>Endopterygota</taxon>
        <taxon>Coleoptera</taxon>
        <taxon>Polyphaga</taxon>
        <taxon>Cucujiformia</taxon>
        <taxon>Curculionidae</taxon>
        <taxon>Ceutorhynchinae</taxon>
        <taxon>Ceutorhynchus</taxon>
    </lineage>
</organism>
<dbReference type="EMBL" id="OU892282">
    <property type="protein sequence ID" value="CAG9770631.1"/>
    <property type="molecule type" value="Genomic_DNA"/>
</dbReference>
<feature type="compositionally biased region" description="Polar residues" evidence="2">
    <location>
        <begin position="90"/>
        <end position="113"/>
    </location>
</feature>
<evidence type="ECO:0000256" key="2">
    <source>
        <dbReference type="SAM" id="MobiDB-lite"/>
    </source>
</evidence>
<feature type="coiled-coil region" evidence="1">
    <location>
        <begin position="20"/>
        <end position="47"/>
    </location>
</feature>
<protein>
    <submittedName>
        <fullName evidence="3">Uncharacterized protein</fullName>
    </submittedName>
</protein>
<dbReference type="AlphaFoldDB" id="A0A9N9MUB3"/>
<evidence type="ECO:0000313" key="4">
    <source>
        <dbReference type="Proteomes" id="UP001152799"/>
    </source>
</evidence>
<name>A0A9N9MUB3_9CUCU</name>
<proteinExistence type="predicted"/>